<evidence type="ECO:0000313" key="3">
    <source>
        <dbReference type="Proteomes" id="UP000541444"/>
    </source>
</evidence>
<feature type="region of interest" description="Disordered" evidence="1">
    <location>
        <begin position="53"/>
        <end position="103"/>
    </location>
</feature>
<organism evidence="2 3">
    <name type="scientific">Kingdonia uniflora</name>
    <dbReference type="NCBI Taxonomy" id="39325"/>
    <lineage>
        <taxon>Eukaryota</taxon>
        <taxon>Viridiplantae</taxon>
        <taxon>Streptophyta</taxon>
        <taxon>Embryophyta</taxon>
        <taxon>Tracheophyta</taxon>
        <taxon>Spermatophyta</taxon>
        <taxon>Magnoliopsida</taxon>
        <taxon>Ranunculales</taxon>
        <taxon>Circaeasteraceae</taxon>
        <taxon>Kingdonia</taxon>
    </lineage>
</organism>
<feature type="compositionally biased region" description="Basic and acidic residues" evidence="1">
    <location>
        <begin position="375"/>
        <end position="397"/>
    </location>
</feature>
<accession>A0A7J7NH51</accession>
<feature type="region of interest" description="Disordered" evidence="1">
    <location>
        <begin position="261"/>
        <end position="333"/>
    </location>
</feature>
<evidence type="ECO:0000313" key="2">
    <source>
        <dbReference type="EMBL" id="KAF6166292.1"/>
    </source>
</evidence>
<feature type="region of interest" description="Disordered" evidence="1">
    <location>
        <begin position="375"/>
        <end position="449"/>
    </location>
</feature>
<evidence type="ECO:0000256" key="1">
    <source>
        <dbReference type="SAM" id="MobiDB-lite"/>
    </source>
</evidence>
<gene>
    <name evidence="2" type="ORF">GIB67_008720</name>
</gene>
<keyword evidence="3" id="KW-1185">Reference proteome</keyword>
<dbReference type="EMBL" id="JACGCM010000802">
    <property type="protein sequence ID" value="KAF6166292.1"/>
    <property type="molecule type" value="Genomic_DNA"/>
</dbReference>
<protein>
    <submittedName>
        <fullName evidence="2">Uncharacterized protein</fullName>
    </submittedName>
</protein>
<feature type="compositionally biased region" description="Basic and acidic residues" evidence="1">
    <location>
        <begin position="291"/>
        <end position="300"/>
    </location>
</feature>
<feature type="compositionally biased region" description="Low complexity" evidence="1">
    <location>
        <begin position="276"/>
        <end position="289"/>
    </location>
</feature>
<dbReference type="OrthoDB" id="985902at2759"/>
<feature type="region of interest" description="Disordered" evidence="1">
    <location>
        <begin position="1"/>
        <end position="40"/>
    </location>
</feature>
<sequence>MARSKAISGFSWADEVEKEEEETHHHHHQKRNPFDSARPREVGIDWRRIDQILHQPSKIRSASKESEHKENIPARAEQSFSPRNRGLNQSKENRMNRVPSVSDRFENEDPYPFVPPIMYPPKNLASLLEGLHRSKKPYIPKVDLLRPRDLHNKRESENTTSELKLQPPPNSKRFGVNREERHDDCYEPRCEREKDNFYNENRERNFIAEKLTRRPIISHELEHQRYLNSKRSDGIQDFRGNEHFDDFHDLHFRHERENMTRETGVRNFSANELVNRPARGPSRPARGSSNNEDREWDHVNPRYGRRNVSEERPVRPPTMMNGRSGGFINHDKGRRPAVDEVDWESMEDKYGGRGMVRNGLMPIEVSRGNYRKGEIPPVFKEREGPNRDYDHGQRRFDMNPMNGATGDRDRAQVHHNMHNKDMRRSAGFDYNKRKRPESNNNDFHQRKRR</sequence>
<reference evidence="2 3" key="1">
    <citation type="journal article" date="2020" name="IScience">
        <title>Genome Sequencing of the Endangered Kingdonia uniflora (Circaeasteraceae, Ranunculales) Reveals Potential Mechanisms of Evolutionary Specialization.</title>
        <authorList>
            <person name="Sun Y."/>
            <person name="Deng T."/>
            <person name="Zhang A."/>
            <person name="Moore M.J."/>
            <person name="Landis J.B."/>
            <person name="Lin N."/>
            <person name="Zhang H."/>
            <person name="Zhang X."/>
            <person name="Huang J."/>
            <person name="Zhang X."/>
            <person name="Sun H."/>
            <person name="Wang H."/>
        </authorList>
    </citation>
    <scope>NUCLEOTIDE SEQUENCE [LARGE SCALE GENOMIC DNA]</scope>
    <source>
        <strain evidence="2">TB1705</strain>
        <tissue evidence="2">Leaf</tissue>
    </source>
</reference>
<name>A0A7J7NH51_9MAGN</name>
<feature type="compositionally biased region" description="Basic and acidic residues" evidence="1">
    <location>
        <begin position="146"/>
        <end position="157"/>
    </location>
</feature>
<feature type="compositionally biased region" description="Basic and acidic residues" evidence="1">
    <location>
        <begin position="406"/>
        <end position="426"/>
    </location>
</feature>
<comment type="caution">
    <text evidence="2">The sequence shown here is derived from an EMBL/GenBank/DDBJ whole genome shotgun (WGS) entry which is preliminary data.</text>
</comment>
<dbReference type="AlphaFoldDB" id="A0A7J7NH51"/>
<proteinExistence type="predicted"/>
<feature type="compositionally biased region" description="Polar residues" evidence="1">
    <location>
        <begin position="78"/>
        <end position="90"/>
    </location>
</feature>
<dbReference type="Proteomes" id="UP000541444">
    <property type="component" value="Unassembled WGS sequence"/>
</dbReference>
<feature type="compositionally biased region" description="Basic and acidic residues" evidence="1">
    <location>
        <begin position="62"/>
        <end position="72"/>
    </location>
</feature>
<feature type="region of interest" description="Disordered" evidence="1">
    <location>
        <begin position="146"/>
        <end position="181"/>
    </location>
</feature>